<dbReference type="InterPro" id="IPR006143">
    <property type="entry name" value="RND_pump_MFP"/>
</dbReference>
<feature type="domain" description="CusB-like beta-barrel" evidence="3">
    <location>
        <begin position="246"/>
        <end position="313"/>
    </location>
</feature>
<evidence type="ECO:0000259" key="4">
    <source>
        <dbReference type="Pfam" id="PF25989"/>
    </source>
</evidence>
<accession>A0ABS6WMZ7</accession>
<evidence type="ECO:0000256" key="1">
    <source>
        <dbReference type="ARBA" id="ARBA00009477"/>
    </source>
</evidence>
<comment type="caution">
    <text evidence="5">The sequence shown here is derived from an EMBL/GenBank/DDBJ whole genome shotgun (WGS) entry which is preliminary data.</text>
</comment>
<comment type="similarity">
    <text evidence="1">Belongs to the membrane fusion protein (MFP) (TC 8.A.1) family.</text>
</comment>
<organism evidence="5 6">
    <name type="scientific">Pseudohoeflea coraliihabitans</name>
    <dbReference type="NCBI Taxonomy" id="2860393"/>
    <lineage>
        <taxon>Bacteria</taxon>
        <taxon>Pseudomonadati</taxon>
        <taxon>Pseudomonadota</taxon>
        <taxon>Alphaproteobacteria</taxon>
        <taxon>Hyphomicrobiales</taxon>
        <taxon>Rhizobiaceae</taxon>
        <taxon>Pseudohoeflea</taxon>
    </lineage>
</organism>
<dbReference type="EMBL" id="JAHWQX010000002">
    <property type="protein sequence ID" value="MBW3097316.1"/>
    <property type="molecule type" value="Genomic_DNA"/>
</dbReference>
<protein>
    <submittedName>
        <fullName evidence="5">Efflux RND transporter periplasmic adaptor subunit</fullName>
    </submittedName>
</protein>
<name>A0ABS6WMZ7_9HYPH</name>
<dbReference type="Pfam" id="PF25954">
    <property type="entry name" value="Beta-barrel_RND_2"/>
    <property type="match status" value="1"/>
</dbReference>
<dbReference type="NCBIfam" id="TIGR01730">
    <property type="entry name" value="RND_mfp"/>
    <property type="match status" value="1"/>
</dbReference>
<dbReference type="InterPro" id="IPR058637">
    <property type="entry name" value="YknX-like_C"/>
</dbReference>
<gene>
    <name evidence="5" type="ORF">KY465_08490</name>
</gene>
<feature type="domain" description="YknX-like C-terminal permuted SH3-like" evidence="4">
    <location>
        <begin position="323"/>
        <end position="389"/>
    </location>
</feature>
<feature type="coiled-coil region" evidence="2">
    <location>
        <begin position="110"/>
        <end position="151"/>
    </location>
</feature>
<dbReference type="Proteomes" id="UP001430804">
    <property type="component" value="Unassembled WGS sequence"/>
</dbReference>
<keyword evidence="2" id="KW-0175">Coiled coil</keyword>
<dbReference type="InterPro" id="IPR058792">
    <property type="entry name" value="Beta-barrel_RND_2"/>
</dbReference>
<dbReference type="PANTHER" id="PTHR30469">
    <property type="entry name" value="MULTIDRUG RESISTANCE PROTEIN MDTA"/>
    <property type="match status" value="1"/>
</dbReference>
<keyword evidence="6" id="KW-1185">Reference proteome</keyword>
<proteinExistence type="inferred from homology"/>
<dbReference type="Pfam" id="PF25989">
    <property type="entry name" value="YknX_C"/>
    <property type="match status" value="1"/>
</dbReference>
<evidence type="ECO:0000256" key="2">
    <source>
        <dbReference type="SAM" id="Coils"/>
    </source>
</evidence>
<evidence type="ECO:0000313" key="5">
    <source>
        <dbReference type="EMBL" id="MBW3097316.1"/>
    </source>
</evidence>
<evidence type="ECO:0000313" key="6">
    <source>
        <dbReference type="Proteomes" id="UP001430804"/>
    </source>
</evidence>
<sequence length="404" mass="42263">MLKFTLPLLFASLVLVPSEGGARAAEAAVDADSGSRAEKLAPAIVAVRAERALVADKALVNGLIAPVEEILVQPQIEGLRIDALLVDVGDEVRAGDVMARLSDDQLVLQKSQLLASKAKAEAALAQMQAQLSEAQANSGELEKTARRARQLADKGTYSRVQAEQAEAQAVAGLARVRAMAETVKVGEADIKVVQAQIDDLDLKLARTEVKAPADGLVTRRDAKIGTIASAASGAMFALIRDGALELRADVAETDLLKLAAGQKAAISVAGLREPLTGSVRLVEPTLSQQTRLGTVRIDIDAADKLKSGLFAEAIIVITEREGVVVPITSVQIGNGSASVLVLRDGWAHRVEVETGIRDGGRIEVTEGLAAGDMIVAKAGAFVRDGDRVNPVIEDDADSTAFVGE</sequence>
<dbReference type="RefSeq" id="WP_219201237.1">
    <property type="nucleotide sequence ID" value="NZ_JAHWQX010000002.1"/>
</dbReference>
<evidence type="ECO:0000259" key="3">
    <source>
        <dbReference type="Pfam" id="PF25954"/>
    </source>
</evidence>
<dbReference type="PANTHER" id="PTHR30469:SF15">
    <property type="entry name" value="HLYD FAMILY OF SECRETION PROTEINS"/>
    <property type="match status" value="1"/>
</dbReference>
<reference evidence="5" key="1">
    <citation type="submission" date="2021-07" db="EMBL/GenBank/DDBJ databases">
        <title>Pseudohoeflea marina sp. nov. a polyhydroxyalcanoate-producing bacterium.</title>
        <authorList>
            <person name="Zheng W."/>
            <person name="Yu S."/>
            <person name="Huang Y."/>
        </authorList>
    </citation>
    <scope>NUCLEOTIDE SEQUENCE</scope>
    <source>
        <strain evidence="5">DP4N28-3</strain>
    </source>
</reference>